<evidence type="ECO:0000313" key="10">
    <source>
        <dbReference type="Proteomes" id="UP000256977"/>
    </source>
</evidence>
<dbReference type="RefSeq" id="WP_116063251.1">
    <property type="nucleotide sequence ID" value="NZ_QRDZ01000022.1"/>
</dbReference>
<evidence type="ECO:0000256" key="3">
    <source>
        <dbReference type="ARBA" id="ARBA00022980"/>
    </source>
</evidence>
<comment type="function">
    <text evidence="5">This is one of the proteins that binds to the 5S RNA in the ribosome where it forms part of the central protuberance.</text>
</comment>
<keyword evidence="1 5" id="KW-0699">rRNA-binding</keyword>
<keyword evidence="4 5" id="KW-0687">Ribonucleoprotein</keyword>
<keyword evidence="10" id="KW-1185">Reference proteome</keyword>
<feature type="domain" description="Large ribosomal subunit protein bL25 L25" evidence="7">
    <location>
        <begin position="5"/>
        <end position="92"/>
    </location>
</feature>
<dbReference type="GO" id="GO:0006412">
    <property type="term" value="P:translation"/>
    <property type="evidence" value="ECO:0007669"/>
    <property type="project" value="UniProtKB-UniRule"/>
</dbReference>
<keyword evidence="2 5" id="KW-0694">RNA-binding</keyword>
<dbReference type="OrthoDB" id="9790002at2"/>
<dbReference type="InterPro" id="IPR011035">
    <property type="entry name" value="Ribosomal_bL25/Gln-tRNA_synth"/>
</dbReference>
<dbReference type="SUPFAM" id="SSF50715">
    <property type="entry name" value="Ribosomal protein L25-like"/>
    <property type="match status" value="1"/>
</dbReference>
<dbReference type="InterPro" id="IPR020057">
    <property type="entry name" value="Ribosomal_bL25_b-dom"/>
</dbReference>
<organism evidence="9 10">
    <name type="scientific">Cohnella phaseoli</name>
    <dbReference type="NCBI Taxonomy" id="456490"/>
    <lineage>
        <taxon>Bacteria</taxon>
        <taxon>Bacillati</taxon>
        <taxon>Bacillota</taxon>
        <taxon>Bacilli</taxon>
        <taxon>Bacillales</taxon>
        <taxon>Paenibacillaceae</taxon>
        <taxon>Cohnella</taxon>
    </lineage>
</organism>
<evidence type="ECO:0000256" key="2">
    <source>
        <dbReference type="ARBA" id="ARBA00022884"/>
    </source>
</evidence>
<comment type="caution">
    <text evidence="9">The sequence shown here is derived from an EMBL/GenBank/DDBJ whole genome shotgun (WGS) entry which is preliminary data.</text>
</comment>
<dbReference type="NCBIfam" id="TIGR00731">
    <property type="entry name" value="bL25_bact_ctc"/>
    <property type="match status" value="1"/>
</dbReference>
<evidence type="ECO:0000256" key="1">
    <source>
        <dbReference type="ARBA" id="ARBA00022730"/>
    </source>
</evidence>
<protein>
    <recommendedName>
        <fullName evidence="5">Large ribosomal subunit protein bL25</fullName>
    </recommendedName>
    <alternativeName>
        <fullName evidence="5">General stress protein CTC</fullName>
    </alternativeName>
</protein>
<dbReference type="CDD" id="cd00495">
    <property type="entry name" value="Ribosomal_L25_TL5_CTC"/>
    <property type="match status" value="1"/>
</dbReference>
<comment type="similarity">
    <text evidence="5">Belongs to the bacterial ribosomal protein bL25 family. CTC subfamily.</text>
</comment>
<evidence type="ECO:0000256" key="4">
    <source>
        <dbReference type="ARBA" id="ARBA00023274"/>
    </source>
</evidence>
<keyword evidence="3 5" id="KW-0689">Ribosomal protein</keyword>
<evidence type="ECO:0000256" key="6">
    <source>
        <dbReference type="SAM" id="MobiDB-lite"/>
    </source>
</evidence>
<dbReference type="GO" id="GO:0022625">
    <property type="term" value="C:cytosolic large ribosomal subunit"/>
    <property type="evidence" value="ECO:0007669"/>
    <property type="project" value="TreeGrafter"/>
</dbReference>
<evidence type="ECO:0000259" key="7">
    <source>
        <dbReference type="Pfam" id="PF01386"/>
    </source>
</evidence>
<dbReference type="Gene3D" id="2.40.240.10">
    <property type="entry name" value="Ribosomal Protein L25, Chain P"/>
    <property type="match status" value="1"/>
</dbReference>
<gene>
    <name evidence="5" type="primary">rplY</name>
    <name evidence="5" type="synonym">ctc</name>
    <name evidence="9" type="ORF">DFP98_12271</name>
</gene>
<dbReference type="PANTHER" id="PTHR33284:SF1">
    <property type="entry name" value="RIBOSOMAL PROTEIN L25_GLN-TRNA SYNTHETASE, ANTI-CODON-BINDING DOMAIN-CONTAINING PROTEIN"/>
    <property type="match status" value="1"/>
</dbReference>
<dbReference type="AlphaFoldDB" id="A0A3D9ISM0"/>
<feature type="compositionally biased region" description="Acidic residues" evidence="6">
    <location>
        <begin position="188"/>
        <end position="199"/>
    </location>
</feature>
<feature type="compositionally biased region" description="Basic and acidic residues" evidence="6">
    <location>
        <begin position="200"/>
        <end position="214"/>
    </location>
</feature>
<reference evidence="9 10" key="1">
    <citation type="submission" date="2018-07" db="EMBL/GenBank/DDBJ databases">
        <title>Genomic Encyclopedia of Type Strains, Phase III (KMG-III): the genomes of soil and plant-associated and newly described type strains.</title>
        <authorList>
            <person name="Whitman W."/>
        </authorList>
    </citation>
    <scope>NUCLEOTIDE SEQUENCE [LARGE SCALE GENOMIC DNA]</scope>
    <source>
        <strain evidence="9 10">CECT 7287</strain>
    </source>
</reference>
<dbReference type="Pfam" id="PF01386">
    <property type="entry name" value="Ribosomal_L25p"/>
    <property type="match status" value="1"/>
</dbReference>
<name>A0A3D9ISM0_9BACL</name>
<sequence>MTAELQVQLREASTHGQLRRLRASGGVPGVVYGKGLAVPSKIAIDAKALTDMLKGNPYAVLDMEIPGAGKQPVMLAELQRDPISRQMLHVDFRRIDMNEKITTSARLDFTGVSPGEKEGGMLQLVLHEIDIECYPKDIPDAIAADVGGLEMGEHLTIGDLTLPAGVTAVQDPETVIVAVLAPQKERSEDEVEALNDEAEEDRKHSEAALAVEKD</sequence>
<dbReference type="InterPro" id="IPR020056">
    <property type="entry name" value="Rbsml_bL25/Gln-tRNA_synth_N"/>
</dbReference>
<evidence type="ECO:0000256" key="5">
    <source>
        <dbReference type="HAMAP-Rule" id="MF_01334"/>
    </source>
</evidence>
<dbReference type="Proteomes" id="UP000256977">
    <property type="component" value="Unassembled WGS sequence"/>
</dbReference>
<dbReference type="InterPro" id="IPR037121">
    <property type="entry name" value="Ribosomal_bL25_C"/>
</dbReference>
<accession>A0A3D9ISM0</accession>
<dbReference type="HAMAP" id="MF_01334">
    <property type="entry name" value="Ribosomal_bL25_CTC"/>
    <property type="match status" value="1"/>
</dbReference>
<dbReference type="PANTHER" id="PTHR33284">
    <property type="entry name" value="RIBOSOMAL PROTEIN L25/GLN-TRNA SYNTHETASE, ANTI-CODON-BINDING DOMAIN-CONTAINING PROTEIN"/>
    <property type="match status" value="1"/>
</dbReference>
<dbReference type="InterPro" id="IPR029751">
    <property type="entry name" value="Ribosomal_L25_dom"/>
</dbReference>
<feature type="region of interest" description="Disordered" evidence="6">
    <location>
        <begin position="186"/>
        <end position="214"/>
    </location>
</feature>
<dbReference type="GO" id="GO:0003735">
    <property type="term" value="F:structural constituent of ribosome"/>
    <property type="evidence" value="ECO:0007669"/>
    <property type="project" value="InterPro"/>
</dbReference>
<proteinExistence type="inferred from homology"/>
<dbReference type="GO" id="GO:0008097">
    <property type="term" value="F:5S rRNA binding"/>
    <property type="evidence" value="ECO:0007669"/>
    <property type="project" value="InterPro"/>
</dbReference>
<comment type="subunit">
    <text evidence="5">Part of the 50S ribosomal subunit; part of the 5S rRNA/L5/L18/L25 subcomplex. Contacts the 5S rRNA. Binds to the 5S rRNA independently of L5 and L18.</text>
</comment>
<evidence type="ECO:0000313" key="9">
    <source>
        <dbReference type="EMBL" id="RED64519.1"/>
    </source>
</evidence>
<dbReference type="Gene3D" id="2.170.120.20">
    <property type="entry name" value="Ribosomal protein L25, beta domain"/>
    <property type="match status" value="1"/>
</dbReference>
<dbReference type="EMBL" id="QRDZ01000022">
    <property type="protein sequence ID" value="RED64519.1"/>
    <property type="molecule type" value="Genomic_DNA"/>
</dbReference>
<dbReference type="InterPro" id="IPR020930">
    <property type="entry name" value="Ribosomal_uL5_bac-type"/>
</dbReference>
<dbReference type="InterPro" id="IPR001021">
    <property type="entry name" value="Ribosomal_bL25_long"/>
</dbReference>
<dbReference type="Pfam" id="PF14693">
    <property type="entry name" value="Ribosomal_TL5_C"/>
    <property type="match status" value="1"/>
</dbReference>
<evidence type="ECO:0000259" key="8">
    <source>
        <dbReference type="Pfam" id="PF14693"/>
    </source>
</evidence>
<feature type="domain" description="Large ribosomal subunit protein bL25 beta" evidence="8">
    <location>
        <begin position="100"/>
        <end position="183"/>
    </location>
</feature>